<evidence type="ECO:0000256" key="6">
    <source>
        <dbReference type="ARBA" id="ARBA00023277"/>
    </source>
</evidence>
<dbReference type="InterPro" id="IPR011914">
    <property type="entry name" value="RfaE_dom_II"/>
</dbReference>
<keyword evidence="10" id="KW-1185">Reference proteome</keyword>
<evidence type="ECO:0000256" key="7">
    <source>
        <dbReference type="ARBA" id="ARBA00047428"/>
    </source>
</evidence>
<dbReference type="AlphaFoldDB" id="A0A856MK41"/>
<protein>
    <recommendedName>
        <fullName evidence="1">D-glycero-beta-D-manno-heptose 1-phosphate adenylyltransferase</fullName>
        <ecNumber evidence="1">2.7.7.70</ecNumber>
    </recommendedName>
</protein>
<evidence type="ECO:0000256" key="4">
    <source>
        <dbReference type="ARBA" id="ARBA00022741"/>
    </source>
</evidence>
<dbReference type="GO" id="GO:0016779">
    <property type="term" value="F:nucleotidyltransferase activity"/>
    <property type="evidence" value="ECO:0007669"/>
    <property type="project" value="UniProtKB-KW"/>
</dbReference>
<sequence length="177" mass="19564">MTPSLPHSLSPCPLPTSYKHICDLDQLIVLVSSHRIAGGKIVFTNGCFDILHAGHVSYLQRAKALGDILIIGVNSDNSIRRLKGSTRPINPLEDRMQVLAALACVDYLIPFEEDSPSYLISKLRPNIYVKGGDYTKETLPETPVVENYGGAIEFLPFLENRSTSKIIERISQGKNDL</sequence>
<dbReference type="Pfam" id="PF01467">
    <property type="entry name" value="CTP_transf_like"/>
    <property type="match status" value="1"/>
</dbReference>
<name>A0A856MK41_9CYAN</name>
<evidence type="ECO:0000256" key="1">
    <source>
        <dbReference type="ARBA" id="ARBA00012519"/>
    </source>
</evidence>
<keyword evidence="2 9" id="KW-0808">Transferase</keyword>
<dbReference type="NCBIfam" id="TIGR00125">
    <property type="entry name" value="cyt_tran_rel"/>
    <property type="match status" value="1"/>
</dbReference>
<evidence type="ECO:0000313" key="9">
    <source>
        <dbReference type="EMBL" id="QDL09537.1"/>
    </source>
</evidence>
<dbReference type="GO" id="GO:0005975">
    <property type="term" value="P:carbohydrate metabolic process"/>
    <property type="evidence" value="ECO:0007669"/>
    <property type="project" value="InterPro"/>
</dbReference>
<organism evidence="9 10">
    <name type="scientific">Brasilonema sennae CENA114</name>
    <dbReference type="NCBI Taxonomy" id="415709"/>
    <lineage>
        <taxon>Bacteria</taxon>
        <taxon>Bacillati</taxon>
        <taxon>Cyanobacteriota</taxon>
        <taxon>Cyanophyceae</taxon>
        <taxon>Nostocales</taxon>
        <taxon>Scytonemataceae</taxon>
        <taxon>Brasilonema</taxon>
        <taxon>Bromeliae group (in: Brasilonema)</taxon>
    </lineage>
</organism>
<dbReference type="InterPro" id="IPR014729">
    <property type="entry name" value="Rossmann-like_a/b/a_fold"/>
</dbReference>
<comment type="catalytic activity">
    <reaction evidence="7">
        <text>D-glycero-beta-D-manno-heptose 1-phosphate + ATP + H(+) = ADP-D-glycero-beta-D-manno-heptose + diphosphate</text>
        <dbReference type="Rhea" id="RHEA:27465"/>
        <dbReference type="ChEBI" id="CHEBI:15378"/>
        <dbReference type="ChEBI" id="CHEBI:30616"/>
        <dbReference type="ChEBI" id="CHEBI:33019"/>
        <dbReference type="ChEBI" id="CHEBI:59967"/>
        <dbReference type="ChEBI" id="CHEBI:61593"/>
        <dbReference type="EC" id="2.7.7.70"/>
    </reaction>
</comment>
<keyword evidence="3 9" id="KW-0548">Nucleotidyltransferase</keyword>
<dbReference type="NCBIfam" id="TIGR02199">
    <property type="entry name" value="rfaE_dom_II"/>
    <property type="match status" value="1"/>
</dbReference>
<dbReference type="InterPro" id="IPR004821">
    <property type="entry name" value="Cyt_trans-like"/>
</dbReference>
<dbReference type="EC" id="2.7.7.70" evidence="1"/>
<dbReference type="PANTHER" id="PTHR43793:SF2">
    <property type="entry name" value="BIFUNCTIONAL PROTEIN HLDE"/>
    <property type="match status" value="1"/>
</dbReference>
<reference evidence="9 10" key="1">
    <citation type="submission" date="2018-06" db="EMBL/GenBank/DDBJ databases">
        <title>Comparative genomics of Brasilonema spp. strains.</title>
        <authorList>
            <person name="Alvarenga D.O."/>
            <person name="Fiore M.F."/>
            <person name="Varani A.M."/>
        </authorList>
    </citation>
    <scope>NUCLEOTIDE SEQUENCE [LARGE SCALE GENOMIC DNA]</scope>
    <source>
        <strain evidence="9 10">CENA114</strain>
    </source>
</reference>
<dbReference type="GO" id="GO:0005524">
    <property type="term" value="F:ATP binding"/>
    <property type="evidence" value="ECO:0007669"/>
    <property type="project" value="UniProtKB-KW"/>
</dbReference>
<dbReference type="PANTHER" id="PTHR43793">
    <property type="entry name" value="FAD SYNTHASE"/>
    <property type="match status" value="1"/>
</dbReference>
<dbReference type="Proteomes" id="UP000503129">
    <property type="component" value="Chromosome"/>
</dbReference>
<proteinExistence type="predicted"/>
<dbReference type="SUPFAM" id="SSF52374">
    <property type="entry name" value="Nucleotidylyl transferase"/>
    <property type="match status" value="1"/>
</dbReference>
<gene>
    <name evidence="9" type="primary">rfaE2</name>
    <name evidence="9" type="ORF">DP114_18020</name>
</gene>
<evidence type="ECO:0000256" key="3">
    <source>
        <dbReference type="ARBA" id="ARBA00022695"/>
    </source>
</evidence>
<evidence type="ECO:0000256" key="2">
    <source>
        <dbReference type="ARBA" id="ARBA00022679"/>
    </source>
</evidence>
<evidence type="ECO:0000256" key="5">
    <source>
        <dbReference type="ARBA" id="ARBA00022840"/>
    </source>
</evidence>
<dbReference type="GO" id="GO:0016773">
    <property type="term" value="F:phosphotransferase activity, alcohol group as acceptor"/>
    <property type="evidence" value="ECO:0007669"/>
    <property type="project" value="InterPro"/>
</dbReference>
<dbReference type="Gene3D" id="3.40.50.620">
    <property type="entry name" value="HUPs"/>
    <property type="match status" value="1"/>
</dbReference>
<dbReference type="RefSeq" id="WP_169267151.1">
    <property type="nucleotide sequence ID" value="NZ_CAWOXK010000001.1"/>
</dbReference>
<accession>A0A856MK41</accession>
<dbReference type="KEGG" id="bsen:DP114_18020"/>
<dbReference type="EMBL" id="CP030118">
    <property type="protein sequence ID" value="QDL09537.1"/>
    <property type="molecule type" value="Genomic_DNA"/>
</dbReference>
<dbReference type="InterPro" id="IPR050385">
    <property type="entry name" value="Archaeal_FAD_synthase"/>
</dbReference>
<keyword evidence="4" id="KW-0547">Nucleotide-binding</keyword>
<evidence type="ECO:0000313" key="10">
    <source>
        <dbReference type="Proteomes" id="UP000503129"/>
    </source>
</evidence>
<keyword evidence="6" id="KW-0119">Carbohydrate metabolism</keyword>
<feature type="domain" description="Cytidyltransferase-like" evidence="8">
    <location>
        <begin position="43"/>
        <end position="147"/>
    </location>
</feature>
<evidence type="ECO:0000259" key="8">
    <source>
        <dbReference type="Pfam" id="PF01467"/>
    </source>
</evidence>
<keyword evidence="5" id="KW-0067">ATP-binding</keyword>